<keyword evidence="9" id="KW-1185">Reference proteome</keyword>
<dbReference type="InterPro" id="IPR011059">
    <property type="entry name" value="Metal-dep_hydrolase_composite"/>
</dbReference>
<dbReference type="InterPro" id="IPR004722">
    <property type="entry name" value="DHOase"/>
</dbReference>
<proteinExistence type="inferred from homology"/>
<evidence type="ECO:0000256" key="3">
    <source>
        <dbReference type="ARBA" id="ARBA00022723"/>
    </source>
</evidence>
<evidence type="ECO:0000313" key="9">
    <source>
        <dbReference type="Proteomes" id="UP000658131"/>
    </source>
</evidence>
<name>A0ABR7NGN3_9FIRM</name>
<evidence type="ECO:0000256" key="2">
    <source>
        <dbReference type="ARBA" id="ARBA00010286"/>
    </source>
</evidence>
<evidence type="ECO:0000259" key="7">
    <source>
        <dbReference type="Pfam" id="PF12890"/>
    </source>
</evidence>
<feature type="binding site" evidence="6">
    <location>
        <position position="151"/>
    </location>
    <ligand>
        <name>Zn(2+)</name>
        <dbReference type="ChEBI" id="CHEBI:29105"/>
        <label>2</label>
    </ligand>
</feature>
<feature type="binding site" evidence="6">
    <location>
        <position position="178"/>
    </location>
    <ligand>
        <name>Zn(2+)</name>
        <dbReference type="ChEBI" id="CHEBI:29105"/>
        <label>2</label>
    </ligand>
</feature>
<dbReference type="EMBL" id="JACRTB010000001">
    <property type="protein sequence ID" value="MBC8574843.1"/>
    <property type="molecule type" value="Genomic_DNA"/>
</dbReference>
<gene>
    <name evidence="6" type="primary">pyrC</name>
    <name evidence="8" type="ORF">H8717_00250</name>
</gene>
<keyword evidence="4 6" id="KW-0378">Hydrolase</keyword>
<dbReference type="PROSITE" id="PS00483">
    <property type="entry name" value="DIHYDROOROTASE_2"/>
    <property type="match status" value="1"/>
</dbReference>
<accession>A0ABR7NGN3</accession>
<sequence length="425" mass="45645">MKNLLIKNAVIVNRDGRQTGDLLVRDGLIEAIGEGLPAEGCEVIDARGAYLLPGLVDLHCHLRDPGYEYKEDIFSGTRAAAAGGFTSVLCMANTKPVNDCAAITRYIVEKAQAAGYCKVYPYGAVTKGLEGKELAEMGDMREAGAVAFSDDGAPVDNTRLMEAALLYAGRFDGYIAVHPEDRSLTADGVMNRGVTATVLGLPGISRAAEEGPIARDLILAEENRARVHICHISTAGCVDLIRSAKARGVRVTCETTPHYLTLDDTACEGYDVNAKVAPPLRTPADQEALIQGLLDGTIDAIATDHAPHHIDDKVGEFLTAAKGISGFETAFASCYTRLVKGGFLTLEQLVEKMCWNPARIANIPGGELKAGAIADMFLADGEDWTVDAQRFYSKGRNTPLDGKTLSGRVLMTFQDGRIVHQREEF</sequence>
<evidence type="ECO:0000256" key="1">
    <source>
        <dbReference type="ARBA" id="ARBA00002368"/>
    </source>
</evidence>
<organism evidence="8 9">
    <name type="scientific">Yanshouia hominis</name>
    <dbReference type="NCBI Taxonomy" id="2763673"/>
    <lineage>
        <taxon>Bacteria</taxon>
        <taxon>Bacillati</taxon>
        <taxon>Bacillota</taxon>
        <taxon>Clostridia</taxon>
        <taxon>Eubacteriales</taxon>
        <taxon>Oscillospiraceae</taxon>
        <taxon>Yanshouia</taxon>
    </lineage>
</organism>
<comment type="function">
    <text evidence="1 6">Catalyzes the reversible cyclization of carbamoyl aspartate to dihydroorotate.</text>
</comment>
<evidence type="ECO:0000256" key="4">
    <source>
        <dbReference type="ARBA" id="ARBA00022801"/>
    </source>
</evidence>
<dbReference type="InterPro" id="IPR032466">
    <property type="entry name" value="Metal_Hydrolase"/>
</dbReference>
<reference evidence="8 9" key="1">
    <citation type="submission" date="2020-08" db="EMBL/GenBank/DDBJ databases">
        <title>Genome public.</title>
        <authorList>
            <person name="Liu C."/>
            <person name="Sun Q."/>
        </authorList>
    </citation>
    <scope>NUCLEOTIDE SEQUENCE [LARGE SCALE GENOMIC DNA]</scope>
    <source>
        <strain evidence="8 9">BX1</strain>
    </source>
</reference>
<evidence type="ECO:0000313" key="8">
    <source>
        <dbReference type="EMBL" id="MBC8574843.1"/>
    </source>
</evidence>
<dbReference type="EC" id="3.5.2.3" evidence="6"/>
<dbReference type="Proteomes" id="UP000658131">
    <property type="component" value="Unassembled WGS sequence"/>
</dbReference>
<feature type="active site" evidence="6">
    <location>
        <position position="304"/>
    </location>
</feature>
<comment type="caution">
    <text evidence="8">The sequence shown here is derived from an EMBL/GenBank/DDBJ whole genome shotgun (WGS) entry which is preliminary data.</text>
</comment>
<dbReference type="Pfam" id="PF12890">
    <property type="entry name" value="DHOase"/>
    <property type="match status" value="1"/>
</dbReference>
<keyword evidence="3 6" id="KW-0479">Metal-binding</keyword>
<evidence type="ECO:0000256" key="5">
    <source>
        <dbReference type="ARBA" id="ARBA00022975"/>
    </source>
</evidence>
<feature type="binding site" evidence="6">
    <location>
        <position position="151"/>
    </location>
    <ligand>
        <name>Zn(2+)</name>
        <dbReference type="ChEBI" id="CHEBI:29105"/>
        <label>1</label>
    </ligand>
</feature>
<keyword evidence="6" id="KW-0862">Zinc</keyword>
<comment type="similarity">
    <text evidence="2 6">Belongs to the metallo-dependent hydrolases superfamily. DHOase family. Class I DHOase subfamily.</text>
</comment>
<feature type="binding site" evidence="6">
    <location>
        <position position="231"/>
    </location>
    <ligand>
        <name>Zn(2+)</name>
        <dbReference type="ChEBI" id="CHEBI:29105"/>
        <label>2</label>
    </ligand>
</feature>
<comment type="catalytic activity">
    <reaction evidence="6">
        <text>(S)-dihydroorotate + H2O = N-carbamoyl-L-aspartate + H(+)</text>
        <dbReference type="Rhea" id="RHEA:24296"/>
        <dbReference type="ChEBI" id="CHEBI:15377"/>
        <dbReference type="ChEBI" id="CHEBI:15378"/>
        <dbReference type="ChEBI" id="CHEBI:30864"/>
        <dbReference type="ChEBI" id="CHEBI:32814"/>
        <dbReference type="EC" id="3.5.2.3"/>
    </reaction>
</comment>
<dbReference type="PANTHER" id="PTHR43668">
    <property type="entry name" value="ALLANTOINASE"/>
    <property type="match status" value="1"/>
</dbReference>
<comment type="pathway">
    <text evidence="6">Pyrimidine metabolism; UMP biosynthesis via de novo pathway; (S)-dihydroorotate from bicarbonate: step 3/3.</text>
</comment>
<evidence type="ECO:0000256" key="6">
    <source>
        <dbReference type="HAMAP-Rule" id="MF_00220"/>
    </source>
</evidence>
<dbReference type="InterPro" id="IPR002195">
    <property type="entry name" value="Dihydroorotase_CS"/>
</dbReference>
<keyword evidence="5 6" id="KW-0665">Pyrimidine biosynthesis</keyword>
<feature type="binding site" evidence="6">
    <location>
        <position position="304"/>
    </location>
    <ligand>
        <name>Zn(2+)</name>
        <dbReference type="ChEBI" id="CHEBI:29105"/>
        <label>1</label>
    </ligand>
</feature>
<dbReference type="SUPFAM" id="SSF51338">
    <property type="entry name" value="Composite domain of metallo-dependent hydrolases"/>
    <property type="match status" value="1"/>
</dbReference>
<feature type="binding site" evidence="6">
    <location>
        <position position="61"/>
    </location>
    <ligand>
        <name>Zn(2+)</name>
        <dbReference type="ChEBI" id="CHEBI:29105"/>
        <label>1</label>
    </ligand>
</feature>
<dbReference type="NCBIfam" id="TIGR00857">
    <property type="entry name" value="pyrC_multi"/>
    <property type="match status" value="1"/>
</dbReference>
<feature type="binding site" evidence="6">
    <location>
        <position position="93"/>
    </location>
    <ligand>
        <name>substrate</name>
    </ligand>
</feature>
<dbReference type="PANTHER" id="PTHR43668:SF2">
    <property type="entry name" value="ALLANTOINASE"/>
    <property type="match status" value="1"/>
</dbReference>
<feature type="binding site" evidence="6">
    <location>
        <position position="308"/>
    </location>
    <ligand>
        <name>substrate</name>
    </ligand>
</feature>
<dbReference type="InterPro" id="IPR024403">
    <property type="entry name" value="DHOase_cat"/>
</dbReference>
<comment type="caution">
    <text evidence="6">Lacks conserved residue(s) required for the propagation of feature annotation.</text>
</comment>
<dbReference type="SUPFAM" id="SSF51556">
    <property type="entry name" value="Metallo-dependent hydrolases"/>
    <property type="match status" value="1"/>
</dbReference>
<feature type="domain" description="Dihydroorotase catalytic" evidence="7">
    <location>
        <begin position="50"/>
        <end position="234"/>
    </location>
</feature>
<dbReference type="Gene3D" id="2.30.40.10">
    <property type="entry name" value="Urease, subunit C, domain 1"/>
    <property type="match status" value="1"/>
</dbReference>
<feature type="binding site" evidence="6">
    <location>
        <position position="59"/>
    </location>
    <ligand>
        <name>Zn(2+)</name>
        <dbReference type="ChEBI" id="CHEBI:29105"/>
        <label>1</label>
    </ligand>
</feature>
<protein>
    <recommendedName>
        <fullName evidence="6">Dihydroorotase</fullName>
        <shortName evidence="6">DHOase</shortName>
        <ecNumber evidence="6">3.5.2.3</ecNumber>
    </recommendedName>
</protein>
<dbReference type="RefSeq" id="WP_262398539.1">
    <property type="nucleotide sequence ID" value="NZ_JACRTB010000001.1"/>
</dbReference>
<dbReference type="CDD" id="cd01317">
    <property type="entry name" value="DHOase_IIa"/>
    <property type="match status" value="1"/>
</dbReference>
<comment type="cofactor">
    <cofactor evidence="6">
        <name>Zn(2+)</name>
        <dbReference type="ChEBI" id="CHEBI:29105"/>
    </cofactor>
    <text evidence="6">Binds 2 Zn(2+) ions per subunit.</text>
</comment>
<dbReference type="Gene3D" id="3.20.20.140">
    <property type="entry name" value="Metal-dependent hydrolases"/>
    <property type="match status" value="1"/>
</dbReference>
<feature type="binding site" evidence="6">
    <location>
        <begin position="61"/>
        <end position="63"/>
    </location>
    <ligand>
        <name>substrate</name>
    </ligand>
</feature>
<dbReference type="HAMAP" id="MF_00220_B">
    <property type="entry name" value="PyrC_classI_B"/>
    <property type="match status" value="1"/>
</dbReference>
<dbReference type="InterPro" id="IPR050138">
    <property type="entry name" value="DHOase/Allantoinase_Hydrolase"/>
</dbReference>